<comment type="similarity">
    <text evidence="2">Belongs to the NRDE2 family.</text>
</comment>
<dbReference type="PANTHER" id="PTHR13471:SF0">
    <property type="entry name" value="NUCLEAR EXOSOME REGULATOR NRDE2"/>
    <property type="match status" value="1"/>
</dbReference>
<feature type="region of interest" description="Disordered" evidence="4">
    <location>
        <begin position="130"/>
        <end position="150"/>
    </location>
</feature>
<sequence>MLGEGGGIEKGILRRVEEVWVAGWDMSRWEAEIERTRTGLAAAVDSERMRGSALLWRIFIEFEIRVHQLNRAKKLLFRAIGDCPLVKELYLLAFGPLRGVFSAQELNAFADTMAERELRLRRGLEEFVEGWEDKGGSEGSDSDHNGDEGL</sequence>
<reference evidence="5" key="1">
    <citation type="submission" date="2023-03" db="EMBL/GenBank/DDBJ databases">
        <title>Massive genome expansion in bonnet fungi (Mycena s.s.) driven by repeated elements and novel gene families across ecological guilds.</title>
        <authorList>
            <consortium name="Lawrence Berkeley National Laboratory"/>
            <person name="Harder C.B."/>
            <person name="Miyauchi S."/>
            <person name="Viragh M."/>
            <person name="Kuo A."/>
            <person name="Thoen E."/>
            <person name="Andreopoulos B."/>
            <person name="Lu D."/>
            <person name="Skrede I."/>
            <person name="Drula E."/>
            <person name="Henrissat B."/>
            <person name="Morin E."/>
            <person name="Kohler A."/>
            <person name="Barry K."/>
            <person name="LaButti K."/>
            <person name="Morin E."/>
            <person name="Salamov A."/>
            <person name="Lipzen A."/>
            <person name="Mereny Z."/>
            <person name="Hegedus B."/>
            <person name="Baldrian P."/>
            <person name="Stursova M."/>
            <person name="Weitz H."/>
            <person name="Taylor A."/>
            <person name="Grigoriev I.V."/>
            <person name="Nagy L.G."/>
            <person name="Martin F."/>
            <person name="Kauserud H."/>
        </authorList>
    </citation>
    <scope>NUCLEOTIDE SEQUENCE</scope>
    <source>
        <strain evidence="5">CBHHK182m</strain>
    </source>
</reference>
<comment type="caution">
    <text evidence="5">The sequence shown here is derived from an EMBL/GenBank/DDBJ whole genome shotgun (WGS) entry which is preliminary data.</text>
</comment>
<dbReference type="GO" id="GO:1902369">
    <property type="term" value="P:negative regulation of RNA catabolic process"/>
    <property type="evidence" value="ECO:0007669"/>
    <property type="project" value="TreeGrafter"/>
</dbReference>
<dbReference type="EMBL" id="JARKIB010000001">
    <property type="protein sequence ID" value="KAJ7786181.1"/>
    <property type="molecule type" value="Genomic_DNA"/>
</dbReference>
<accession>A0AAD7P3D6</accession>
<comment type="subcellular location">
    <subcellularLocation>
        <location evidence="1">Nucleus</location>
    </subcellularLocation>
</comment>
<evidence type="ECO:0000256" key="2">
    <source>
        <dbReference type="ARBA" id="ARBA00009265"/>
    </source>
</evidence>
<evidence type="ECO:0000313" key="6">
    <source>
        <dbReference type="Proteomes" id="UP001215598"/>
    </source>
</evidence>
<dbReference type="InterPro" id="IPR013633">
    <property type="entry name" value="NRDE-2"/>
</dbReference>
<protein>
    <submittedName>
        <fullName evidence="5">Uncharacterized protein</fullName>
    </submittedName>
</protein>
<evidence type="ECO:0000256" key="3">
    <source>
        <dbReference type="ARBA" id="ARBA00023242"/>
    </source>
</evidence>
<organism evidence="5 6">
    <name type="scientific">Mycena metata</name>
    <dbReference type="NCBI Taxonomy" id="1033252"/>
    <lineage>
        <taxon>Eukaryota</taxon>
        <taxon>Fungi</taxon>
        <taxon>Dikarya</taxon>
        <taxon>Basidiomycota</taxon>
        <taxon>Agaricomycotina</taxon>
        <taxon>Agaricomycetes</taxon>
        <taxon>Agaricomycetidae</taxon>
        <taxon>Agaricales</taxon>
        <taxon>Marasmiineae</taxon>
        <taxon>Mycenaceae</taxon>
        <taxon>Mycena</taxon>
    </lineage>
</organism>
<evidence type="ECO:0000256" key="4">
    <source>
        <dbReference type="SAM" id="MobiDB-lite"/>
    </source>
</evidence>
<dbReference type="Proteomes" id="UP001215598">
    <property type="component" value="Unassembled WGS sequence"/>
</dbReference>
<dbReference type="AlphaFoldDB" id="A0AAD7P3D6"/>
<gene>
    <name evidence="5" type="ORF">B0H16DRAFT_21301</name>
</gene>
<evidence type="ECO:0000256" key="1">
    <source>
        <dbReference type="ARBA" id="ARBA00004123"/>
    </source>
</evidence>
<evidence type="ECO:0000313" key="5">
    <source>
        <dbReference type="EMBL" id="KAJ7786181.1"/>
    </source>
</evidence>
<dbReference type="PANTHER" id="PTHR13471">
    <property type="entry name" value="TETRATRICOPEPTIDE-LIKE HELICAL"/>
    <property type="match status" value="1"/>
</dbReference>
<keyword evidence="3" id="KW-0539">Nucleus</keyword>
<name>A0AAD7P3D6_9AGAR</name>
<proteinExistence type="inferred from homology"/>
<dbReference type="GO" id="GO:0071013">
    <property type="term" value="C:catalytic step 2 spliceosome"/>
    <property type="evidence" value="ECO:0007669"/>
    <property type="project" value="TreeGrafter"/>
</dbReference>
<keyword evidence="6" id="KW-1185">Reference proteome</keyword>
<dbReference type="GO" id="GO:0031048">
    <property type="term" value="P:regulatory ncRNA-mediated heterochromatin formation"/>
    <property type="evidence" value="ECO:0007669"/>
    <property type="project" value="TreeGrafter"/>
</dbReference>